<comment type="similarity">
    <text evidence="1">Belongs to the ABC transporter superfamily.</text>
</comment>
<comment type="caution">
    <text evidence="6">The sequence shown here is derived from an EMBL/GenBank/DDBJ whole genome shotgun (WGS) entry which is preliminary data.</text>
</comment>
<dbReference type="NCBIfam" id="TIGR01727">
    <property type="entry name" value="oligo_HPY"/>
    <property type="match status" value="1"/>
</dbReference>
<dbReference type="PANTHER" id="PTHR43776">
    <property type="entry name" value="TRANSPORT ATP-BINDING PROTEIN"/>
    <property type="match status" value="1"/>
</dbReference>
<dbReference type="GO" id="GO:0016887">
    <property type="term" value="F:ATP hydrolysis activity"/>
    <property type="evidence" value="ECO:0007669"/>
    <property type="project" value="InterPro"/>
</dbReference>
<dbReference type="Pfam" id="PF00005">
    <property type="entry name" value="ABC_tran"/>
    <property type="match status" value="1"/>
</dbReference>
<name>X0UV46_9ZZZZ</name>
<sequence length="271" mass="29927">VKANEELNFTAREGETVAIVGESGCGKSTFAKVLMGLETGTDGEVRHQGKDLSEVAVRDRSAEQIGSLQMVFQNPFDTLNPSHSIGGQISRVIKKFGVETDKKKIFDRVMNLLDTVKLPRDFYFRKPRQLSGGQKQRVGIARAFAGNPSMVIADEPVSALDVSVAAAVTELLMDIQREHKTTLLFISHDLSVVRYLSDRIVVMYLGHILERGTTEQIFAPPYSPYTEALLSAVPIADPEVTKREIVLEGNLPSAMNPPKGCPFCTRCHRRI</sequence>
<dbReference type="InterPro" id="IPR013563">
    <property type="entry name" value="Oligopep_ABC_C"/>
</dbReference>
<dbReference type="PROSITE" id="PS00211">
    <property type="entry name" value="ABC_TRANSPORTER_1"/>
    <property type="match status" value="1"/>
</dbReference>
<keyword evidence="4" id="KW-0067">ATP-binding</keyword>
<organism evidence="6">
    <name type="scientific">marine sediment metagenome</name>
    <dbReference type="NCBI Taxonomy" id="412755"/>
    <lineage>
        <taxon>unclassified sequences</taxon>
        <taxon>metagenomes</taxon>
        <taxon>ecological metagenomes</taxon>
    </lineage>
</organism>
<dbReference type="InterPro" id="IPR017871">
    <property type="entry name" value="ABC_transporter-like_CS"/>
</dbReference>
<dbReference type="SUPFAM" id="SSF52540">
    <property type="entry name" value="P-loop containing nucleoside triphosphate hydrolases"/>
    <property type="match status" value="1"/>
</dbReference>
<evidence type="ECO:0000313" key="6">
    <source>
        <dbReference type="EMBL" id="GAG09734.1"/>
    </source>
</evidence>
<accession>X0UV46</accession>
<feature type="domain" description="ABC transporter" evidence="5">
    <location>
        <begin position="1"/>
        <end position="230"/>
    </location>
</feature>
<dbReference type="SMART" id="SM00382">
    <property type="entry name" value="AAA"/>
    <property type="match status" value="1"/>
</dbReference>
<dbReference type="GO" id="GO:0055085">
    <property type="term" value="P:transmembrane transport"/>
    <property type="evidence" value="ECO:0007669"/>
    <property type="project" value="UniProtKB-ARBA"/>
</dbReference>
<evidence type="ECO:0000256" key="4">
    <source>
        <dbReference type="ARBA" id="ARBA00022840"/>
    </source>
</evidence>
<evidence type="ECO:0000259" key="5">
    <source>
        <dbReference type="PROSITE" id="PS50893"/>
    </source>
</evidence>
<keyword evidence="2" id="KW-0813">Transport</keyword>
<reference evidence="6" key="1">
    <citation type="journal article" date="2014" name="Front. Microbiol.">
        <title>High frequency of phylogenetically diverse reductive dehalogenase-homologous genes in deep subseafloor sedimentary metagenomes.</title>
        <authorList>
            <person name="Kawai M."/>
            <person name="Futagami T."/>
            <person name="Toyoda A."/>
            <person name="Takaki Y."/>
            <person name="Nishi S."/>
            <person name="Hori S."/>
            <person name="Arai W."/>
            <person name="Tsubouchi T."/>
            <person name="Morono Y."/>
            <person name="Uchiyama I."/>
            <person name="Ito T."/>
            <person name="Fujiyama A."/>
            <person name="Inagaki F."/>
            <person name="Takami H."/>
        </authorList>
    </citation>
    <scope>NUCLEOTIDE SEQUENCE</scope>
    <source>
        <strain evidence="6">Expedition CK06-06</strain>
    </source>
</reference>
<dbReference type="Gene3D" id="3.40.50.300">
    <property type="entry name" value="P-loop containing nucleotide triphosphate hydrolases"/>
    <property type="match status" value="1"/>
</dbReference>
<dbReference type="InterPro" id="IPR050319">
    <property type="entry name" value="ABC_transp_ATP-bind"/>
</dbReference>
<dbReference type="PROSITE" id="PS50893">
    <property type="entry name" value="ABC_TRANSPORTER_2"/>
    <property type="match status" value="1"/>
</dbReference>
<dbReference type="EMBL" id="BARS01021971">
    <property type="protein sequence ID" value="GAG09734.1"/>
    <property type="molecule type" value="Genomic_DNA"/>
</dbReference>
<dbReference type="InterPro" id="IPR003439">
    <property type="entry name" value="ABC_transporter-like_ATP-bd"/>
</dbReference>
<dbReference type="Pfam" id="PF08352">
    <property type="entry name" value="oligo_HPY"/>
    <property type="match status" value="1"/>
</dbReference>
<evidence type="ECO:0000256" key="1">
    <source>
        <dbReference type="ARBA" id="ARBA00005417"/>
    </source>
</evidence>
<feature type="non-terminal residue" evidence="6">
    <location>
        <position position="271"/>
    </location>
</feature>
<keyword evidence="3" id="KW-0547">Nucleotide-binding</keyword>
<dbReference type="InterPro" id="IPR003593">
    <property type="entry name" value="AAA+_ATPase"/>
</dbReference>
<evidence type="ECO:0000256" key="2">
    <source>
        <dbReference type="ARBA" id="ARBA00022448"/>
    </source>
</evidence>
<gene>
    <name evidence="6" type="ORF">S01H1_35188</name>
</gene>
<protein>
    <recommendedName>
        <fullName evidence="5">ABC transporter domain-containing protein</fullName>
    </recommendedName>
</protein>
<dbReference type="CDD" id="cd03257">
    <property type="entry name" value="ABC_NikE_OppD_transporters"/>
    <property type="match status" value="1"/>
</dbReference>
<dbReference type="GO" id="GO:0005524">
    <property type="term" value="F:ATP binding"/>
    <property type="evidence" value="ECO:0007669"/>
    <property type="project" value="UniProtKB-KW"/>
</dbReference>
<dbReference type="AlphaFoldDB" id="X0UV46"/>
<dbReference type="PANTHER" id="PTHR43776:SF7">
    <property type="entry name" value="D,D-DIPEPTIDE TRANSPORT ATP-BINDING PROTEIN DDPF-RELATED"/>
    <property type="match status" value="1"/>
</dbReference>
<proteinExistence type="inferred from homology"/>
<feature type="non-terminal residue" evidence="6">
    <location>
        <position position="1"/>
    </location>
</feature>
<dbReference type="GO" id="GO:0015833">
    <property type="term" value="P:peptide transport"/>
    <property type="evidence" value="ECO:0007669"/>
    <property type="project" value="InterPro"/>
</dbReference>
<evidence type="ECO:0000256" key="3">
    <source>
        <dbReference type="ARBA" id="ARBA00022741"/>
    </source>
</evidence>
<dbReference type="InterPro" id="IPR027417">
    <property type="entry name" value="P-loop_NTPase"/>
</dbReference>